<reference evidence="1 2" key="1">
    <citation type="journal article" date="2016" name="Genome Biol. Evol.">
        <title>Pangenome and Phylogenomic Analysis of the Pathogenic Actinobacterium Rhodococcus equi.</title>
        <authorList>
            <person name="Anastasi E."/>
            <person name="MacArthur I."/>
            <person name="Scortti M."/>
            <person name="Alvarez S."/>
            <person name="Giguere S."/>
            <person name="Vazquez-Boland J.A."/>
        </authorList>
    </citation>
    <scope>NUCLEOTIDE SEQUENCE [LARGE SCALE GENOMIC DNA]</scope>
    <source>
        <strain evidence="1 2">PAM1271</strain>
    </source>
</reference>
<comment type="caution">
    <text evidence="1">The sequence shown here is derived from an EMBL/GenBank/DDBJ whole genome shotgun (WGS) entry which is preliminary data.</text>
</comment>
<dbReference type="AlphaFoldDB" id="A0AAE5MKU9"/>
<dbReference type="Proteomes" id="UP000193518">
    <property type="component" value="Unassembled WGS sequence"/>
</dbReference>
<sequence>MPLLLLEAPRVADSRFAPASPGVRLLLPEVGEQVVGDRPRDAPVALVDRESGIGGEVADQYEQAAERQL</sequence>
<protein>
    <submittedName>
        <fullName evidence="1">Uncharacterized protein</fullName>
    </submittedName>
</protein>
<name>A0AAE5MKU9_RHOHA</name>
<dbReference type="EMBL" id="LWIC01000001">
    <property type="protein sequence ID" value="ORM31259.1"/>
    <property type="molecule type" value="Genomic_DNA"/>
</dbReference>
<accession>A0AAE5MKU9</accession>
<evidence type="ECO:0000313" key="2">
    <source>
        <dbReference type="Proteomes" id="UP000193518"/>
    </source>
</evidence>
<evidence type="ECO:0000313" key="1">
    <source>
        <dbReference type="EMBL" id="ORM31259.1"/>
    </source>
</evidence>
<gene>
    <name evidence="1" type="ORF">A5N68_03380</name>
</gene>
<proteinExistence type="predicted"/>
<organism evidence="1 2">
    <name type="scientific">Rhodococcus hoagii</name>
    <name type="common">Corynebacterium equii</name>
    <dbReference type="NCBI Taxonomy" id="43767"/>
    <lineage>
        <taxon>Bacteria</taxon>
        <taxon>Bacillati</taxon>
        <taxon>Actinomycetota</taxon>
        <taxon>Actinomycetes</taxon>
        <taxon>Mycobacteriales</taxon>
        <taxon>Nocardiaceae</taxon>
        <taxon>Prescottella</taxon>
    </lineage>
</organism>